<protein>
    <recommendedName>
        <fullName evidence="3">Phytanoyl-CoA dioxygenase</fullName>
    </recommendedName>
</protein>
<reference evidence="1 2" key="1">
    <citation type="submission" date="2024-09" db="EMBL/GenBank/DDBJ databases">
        <authorList>
            <person name="Sun Q."/>
            <person name="Mori K."/>
        </authorList>
    </citation>
    <scope>NUCLEOTIDE SEQUENCE [LARGE SCALE GENOMIC DNA]</scope>
    <source>
        <strain evidence="1 2">ATCC 51285</strain>
    </source>
</reference>
<dbReference type="Gene3D" id="2.60.120.620">
    <property type="entry name" value="q2cbj1_9rhob like domain"/>
    <property type="match status" value="1"/>
</dbReference>
<dbReference type="SUPFAM" id="SSF51197">
    <property type="entry name" value="Clavaminate synthase-like"/>
    <property type="match status" value="1"/>
</dbReference>
<sequence length="283" mass="32102">MSWAENFVRDGFAVVALEQQDGIKAIQSLCLDYLRQYFQDAQVDLENYHQVVSSDEQHRGIQYQLFERLHASGLHQQVVEANLPLFRSIFGPDIDIQVKPYLRIARPQCPQDNIGFHWDTFYGNSAYEVSCVFPLTHNNAQGALQLAPGSQHWPLASFEQQFAAEVGKGSMANQMGFLYAPKIIKDLDYSKLTPVVIEPGEMLMFSLGVLHGQEVNQDTACRWSVDFRLKAAYAPVSKYLKEGYYRRLCASVVSQVAQDYYRDKVTEASDLVCKALPKFAVDQ</sequence>
<proteinExistence type="predicted"/>
<dbReference type="Proteomes" id="UP001589628">
    <property type="component" value="Unassembled WGS sequence"/>
</dbReference>
<evidence type="ECO:0008006" key="3">
    <source>
        <dbReference type="Google" id="ProtNLM"/>
    </source>
</evidence>
<comment type="caution">
    <text evidence="1">The sequence shown here is derived from an EMBL/GenBank/DDBJ whole genome shotgun (WGS) entry which is preliminary data.</text>
</comment>
<dbReference type="RefSeq" id="WP_027312771.1">
    <property type="nucleotide sequence ID" value="NZ_JBHLZN010000005.1"/>
</dbReference>
<keyword evidence="2" id="KW-1185">Reference proteome</keyword>
<evidence type="ECO:0000313" key="1">
    <source>
        <dbReference type="EMBL" id="MFB9887616.1"/>
    </source>
</evidence>
<organism evidence="1 2">
    <name type="scientific">Balneatrix alpica</name>
    <dbReference type="NCBI Taxonomy" id="75684"/>
    <lineage>
        <taxon>Bacteria</taxon>
        <taxon>Pseudomonadati</taxon>
        <taxon>Pseudomonadota</taxon>
        <taxon>Gammaproteobacteria</taxon>
        <taxon>Oceanospirillales</taxon>
        <taxon>Balneatrichaceae</taxon>
        <taxon>Balneatrix</taxon>
    </lineage>
</organism>
<gene>
    <name evidence="1" type="ORF">ACFFLH_14435</name>
</gene>
<name>A0ABV5ZEB0_9GAMM</name>
<evidence type="ECO:0000313" key="2">
    <source>
        <dbReference type="Proteomes" id="UP001589628"/>
    </source>
</evidence>
<dbReference type="EMBL" id="JBHLZN010000005">
    <property type="protein sequence ID" value="MFB9887616.1"/>
    <property type="molecule type" value="Genomic_DNA"/>
</dbReference>
<accession>A0ABV5ZEB0</accession>